<evidence type="ECO:0000313" key="5">
    <source>
        <dbReference type="Proteomes" id="UP000770661"/>
    </source>
</evidence>
<feature type="chain" id="PRO_5035255344" description="DUF243 domain-containing protein" evidence="2">
    <location>
        <begin position="16"/>
        <end position="251"/>
    </location>
</feature>
<dbReference type="InterPro" id="IPR004145">
    <property type="entry name" value="DUF243"/>
</dbReference>
<protein>
    <recommendedName>
        <fullName evidence="3">DUF243 domain-containing protein</fullName>
    </recommendedName>
</protein>
<dbReference type="Pfam" id="PF03103">
    <property type="entry name" value="DUF243"/>
    <property type="match status" value="1"/>
</dbReference>
<feature type="compositionally biased region" description="Low complexity" evidence="1">
    <location>
        <begin position="59"/>
        <end position="77"/>
    </location>
</feature>
<dbReference type="SMART" id="SM00690">
    <property type="entry name" value="DM5"/>
    <property type="match status" value="1"/>
</dbReference>
<dbReference type="GO" id="GO:0062129">
    <property type="term" value="C:chitin-based extracellular matrix"/>
    <property type="evidence" value="ECO:0007669"/>
    <property type="project" value="TreeGrafter"/>
</dbReference>
<evidence type="ECO:0000313" key="4">
    <source>
        <dbReference type="EMBL" id="KAG0728544.1"/>
    </source>
</evidence>
<gene>
    <name evidence="4" type="ORF">GWK47_032268</name>
</gene>
<sequence length="251" mass="26961">MRALLFLAWPLLAWSSPLPDKPSFGGFQPLLGARGSGPSTGFSGPHNRGVVPPAPHFNGPPQHGHQGPPQGHQAPHGLAREPDKTIYVNVPSHEPGPPLPPLAAGPPRKHYKIVFIRAPPPPAQRQAILPPRTEQKTVIYVLHQKQDEHQQQVVTVPHVPHDPEVFFVEYDKPPTAHDLQKLSAGNLDGFSVTAQHTDDDSDEYGGRGDVRAVAEVGSSSLYRSDNVFKRQVGKEAAAAAGGGGVPRPLHS</sequence>
<evidence type="ECO:0000259" key="3">
    <source>
        <dbReference type="SMART" id="SM00690"/>
    </source>
</evidence>
<comment type="caution">
    <text evidence="4">The sequence shown here is derived from an EMBL/GenBank/DDBJ whole genome shotgun (WGS) entry which is preliminary data.</text>
</comment>
<name>A0A8J4YQG2_CHIOP</name>
<proteinExistence type="predicted"/>
<dbReference type="AlphaFoldDB" id="A0A8J4YQG2"/>
<dbReference type="GO" id="GO:0008010">
    <property type="term" value="F:structural constituent of chitin-based larval cuticle"/>
    <property type="evidence" value="ECO:0007669"/>
    <property type="project" value="TreeGrafter"/>
</dbReference>
<dbReference type="PANTHER" id="PTHR31927">
    <property type="entry name" value="FI07246P-RELATED-RELATED"/>
    <property type="match status" value="1"/>
</dbReference>
<reference evidence="4" key="1">
    <citation type="submission" date="2020-07" db="EMBL/GenBank/DDBJ databases">
        <title>The High-quality genome of the commercially important snow crab, Chionoecetes opilio.</title>
        <authorList>
            <person name="Jeong J.-H."/>
            <person name="Ryu S."/>
        </authorList>
    </citation>
    <scope>NUCLEOTIDE SEQUENCE</scope>
    <source>
        <strain evidence="4">MADBK_172401_WGS</strain>
        <tissue evidence="4">Digestive gland</tissue>
    </source>
</reference>
<accession>A0A8J4YQG2</accession>
<evidence type="ECO:0000256" key="2">
    <source>
        <dbReference type="SAM" id="SignalP"/>
    </source>
</evidence>
<feature type="signal peptide" evidence="2">
    <location>
        <begin position="1"/>
        <end position="15"/>
    </location>
</feature>
<organism evidence="4 5">
    <name type="scientific">Chionoecetes opilio</name>
    <name type="common">Atlantic snow crab</name>
    <name type="synonym">Cancer opilio</name>
    <dbReference type="NCBI Taxonomy" id="41210"/>
    <lineage>
        <taxon>Eukaryota</taxon>
        <taxon>Metazoa</taxon>
        <taxon>Ecdysozoa</taxon>
        <taxon>Arthropoda</taxon>
        <taxon>Crustacea</taxon>
        <taxon>Multicrustacea</taxon>
        <taxon>Malacostraca</taxon>
        <taxon>Eumalacostraca</taxon>
        <taxon>Eucarida</taxon>
        <taxon>Decapoda</taxon>
        <taxon>Pleocyemata</taxon>
        <taxon>Brachyura</taxon>
        <taxon>Eubrachyura</taxon>
        <taxon>Majoidea</taxon>
        <taxon>Majidae</taxon>
        <taxon>Chionoecetes</taxon>
    </lineage>
</organism>
<keyword evidence="2" id="KW-0732">Signal</keyword>
<dbReference type="PANTHER" id="PTHR31927:SF2">
    <property type="entry name" value="FI07246P-RELATED"/>
    <property type="match status" value="1"/>
</dbReference>
<dbReference type="EMBL" id="JACEEZ010002071">
    <property type="protein sequence ID" value="KAG0728544.1"/>
    <property type="molecule type" value="Genomic_DNA"/>
</dbReference>
<feature type="region of interest" description="Disordered" evidence="1">
    <location>
        <begin position="31"/>
        <end position="78"/>
    </location>
</feature>
<evidence type="ECO:0000256" key="1">
    <source>
        <dbReference type="SAM" id="MobiDB-lite"/>
    </source>
</evidence>
<dbReference type="OrthoDB" id="6376010at2759"/>
<dbReference type="GO" id="GO:0040003">
    <property type="term" value="P:chitin-based cuticle development"/>
    <property type="evidence" value="ECO:0007669"/>
    <property type="project" value="TreeGrafter"/>
</dbReference>
<keyword evidence="5" id="KW-1185">Reference proteome</keyword>
<dbReference type="Proteomes" id="UP000770661">
    <property type="component" value="Unassembled WGS sequence"/>
</dbReference>
<feature type="domain" description="DUF243" evidence="3">
    <location>
        <begin position="80"/>
        <end position="173"/>
    </location>
</feature>